<dbReference type="SUPFAM" id="SSF81383">
    <property type="entry name" value="F-box domain"/>
    <property type="match status" value="1"/>
</dbReference>
<dbReference type="PANTHER" id="PTHR22990:SF20">
    <property type="entry name" value="F-BOX ONLY PROTEIN 11"/>
    <property type="match status" value="1"/>
</dbReference>
<evidence type="ECO:0000313" key="3">
    <source>
        <dbReference type="Proteomes" id="UP000280834"/>
    </source>
</evidence>
<evidence type="ECO:0000256" key="1">
    <source>
        <dbReference type="ARBA" id="ARBA00022737"/>
    </source>
</evidence>
<sequence>MTCSAVSRRFYRLSNDLNLWKILYQGVFEYRIPLYHPEPRKFEFREIGRWRDVVNPWKESFRQLVCHSGRKILHFKNLNDAIEHCEQLPSEVEKLVFLHEGMYTSTQLVVDTPLQIIGAGSSRNFQDSVIVDSNNGTTITFVEGSEYAYLGFCTVRYIEPPLDPVRVGNTQHLCSALVVNAFASPLIEHCSFSSTCSGLHSFSQKKFHILYQ</sequence>
<gene>
    <name evidence="2" type="ORF">BTMF_LOCUS9592</name>
</gene>
<dbReference type="InterPro" id="IPR011050">
    <property type="entry name" value="Pectin_lyase_fold/virulence"/>
</dbReference>
<protein>
    <recommendedName>
        <fullName evidence="4">F-box domain-containing protein</fullName>
    </recommendedName>
</protein>
<dbReference type="EMBL" id="UZAG01017036">
    <property type="protein sequence ID" value="VDO32456.1"/>
    <property type="molecule type" value="Genomic_DNA"/>
</dbReference>
<accession>A0A3P7UD95</accession>
<dbReference type="GO" id="GO:0042981">
    <property type="term" value="P:regulation of apoptotic process"/>
    <property type="evidence" value="ECO:0007669"/>
    <property type="project" value="TreeGrafter"/>
</dbReference>
<evidence type="ECO:0008006" key="4">
    <source>
        <dbReference type="Google" id="ProtNLM"/>
    </source>
</evidence>
<reference evidence="2 3" key="1">
    <citation type="submission" date="2018-11" db="EMBL/GenBank/DDBJ databases">
        <authorList>
            <consortium name="Pathogen Informatics"/>
        </authorList>
    </citation>
    <scope>NUCLEOTIDE SEQUENCE [LARGE SCALE GENOMIC DNA]</scope>
</reference>
<dbReference type="AlphaFoldDB" id="A0A3P7UD95"/>
<name>A0A3P7UD95_9BILA</name>
<dbReference type="InterPro" id="IPR036047">
    <property type="entry name" value="F-box-like_dom_sf"/>
</dbReference>
<organism evidence="2 3">
    <name type="scientific">Brugia timori</name>
    <dbReference type="NCBI Taxonomy" id="42155"/>
    <lineage>
        <taxon>Eukaryota</taxon>
        <taxon>Metazoa</taxon>
        <taxon>Ecdysozoa</taxon>
        <taxon>Nematoda</taxon>
        <taxon>Chromadorea</taxon>
        <taxon>Rhabditida</taxon>
        <taxon>Spirurina</taxon>
        <taxon>Spiruromorpha</taxon>
        <taxon>Filarioidea</taxon>
        <taxon>Onchocercidae</taxon>
        <taxon>Brugia</taxon>
    </lineage>
</organism>
<proteinExistence type="predicted"/>
<dbReference type="Proteomes" id="UP000280834">
    <property type="component" value="Unassembled WGS sequence"/>
</dbReference>
<dbReference type="SUPFAM" id="SSF51126">
    <property type="entry name" value="Pectin lyase-like"/>
    <property type="match status" value="1"/>
</dbReference>
<dbReference type="InterPro" id="IPR051550">
    <property type="entry name" value="SCF-Subunits/Alg-Epimerases"/>
</dbReference>
<keyword evidence="1" id="KW-0677">Repeat</keyword>
<dbReference type="PANTHER" id="PTHR22990">
    <property type="entry name" value="F-BOX ONLY PROTEIN"/>
    <property type="match status" value="1"/>
</dbReference>
<keyword evidence="3" id="KW-1185">Reference proteome</keyword>
<evidence type="ECO:0000313" key="2">
    <source>
        <dbReference type="EMBL" id="VDO32456.1"/>
    </source>
</evidence>
<dbReference type="GO" id="GO:0006511">
    <property type="term" value="P:ubiquitin-dependent protein catabolic process"/>
    <property type="evidence" value="ECO:0007669"/>
    <property type="project" value="TreeGrafter"/>
</dbReference>